<dbReference type="AlphaFoldDB" id="A0A319FAF8"/>
<dbReference type="EMBL" id="KZ826386">
    <property type="protein sequence ID" value="PYI02983.1"/>
    <property type="molecule type" value="Genomic_DNA"/>
</dbReference>
<feature type="compositionally biased region" description="Basic and acidic residues" evidence="1">
    <location>
        <begin position="1"/>
        <end position="10"/>
    </location>
</feature>
<feature type="region of interest" description="Disordered" evidence="1">
    <location>
        <begin position="1"/>
        <end position="45"/>
    </location>
</feature>
<evidence type="ECO:0000256" key="1">
    <source>
        <dbReference type="SAM" id="MobiDB-lite"/>
    </source>
</evidence>
<proteinExistence type="predicted"/>
<dbReference type="Proteomes" id="UP000248423">
    <property type="component" value="Unassembled WGS sequence"/>
</dbReference>
<sequence length="110" mass="12134">MVKDSNETTPKRTSYTSSPPAAAPLYKAKSTQTPSPGPTTAAGYIQDDDFCFPRTRDSPEIKVRTKLFPTGPRLFRCCVASRSQSHSVDEIKDLVRIELLVLLVNGNNFS</sequence>
<gene>
    <name evidence="2" type="ORF">BO78DRAFT_209129</name>
</gene>
<name>A0A319FAF8_ASPSB</name>
<evidence type="ECO:0000313" key="2">
    <source>
        <dbReference type="EMBL" id="PYI02983.1"/>
    </source>
</evidence>
<dbReference type="VEuPathDB" id="FungiDB:BO78DRAFT_209129"/>
<organism evidence="2 3">
    <name type="scientific">Aspergillus sclerotiicarbonarius (strain CBS 121057 / IBT 28362)</name>
    <dbReference type="NCBI Taxonomy" id="1448318"/>
    <lineage>
        <taxon>Eukaryota</taxon>
        <taxon>Fungi</taxon>
        <taxon>Dikarya</taxon>
        <taxon>Ascomycota</taxon>
        <taxon>Pezizomycotina</taxon>
        <taxon>Eurotiomycetes</taxon>
        <taxon>Eurotiomycetidae</taxon>
        <taxon>Eurotiales</taxon>
        <taxon>Aspergillaceae</taxon>
        <taxon>Aspergillus</taxon>
        <taxon>Aspergillus subgen. Circumdati</taxon>
    </lineage>
</organism>
<evidence type="ECO:0000313" key="3">
    <source>
        <dbReference type="Proteomes" id="UP000248423"/>
    </source>
</evidence>
<keyword evidence="3" id="KW-1185">Reference proteome</keyword>
<protein>
    <submittedName>
        <fullName evidence="2">Uncharacterized protein</fullName>
    </submittedName>
</protein>
<reference evidence="2 3" key="1">
    <citation type="submission" date="2018-02" db="EMBL/GenBank/DDBJ databases">
        <title>The genomes of Aspergillus section Nigri reveals drivers in fungal speciation.</title>
        <authorList>
            <consortium name="DOE Joint Genome Institute"/>
            <person name="Vesth T.C."/>
            <person name="Nybo J."/>
            <person name="Theobald S."/>
            <person name="Brandl J."/>
            <person name="Frisvad J.C."/>
            <person name="Nielsen K.F."/>
            <person name="Lyhne E.K."/>
            <person name="Kogle M.E."/>
            <person name="Kuo A."/>
            <person name="Riley R."/>
            <person name="Clum A."/>
            <person name="Nolan M."/>
            <person name="Lipzen A."/>
            <person name="Salamov A."/>
            <person name="Henrissat B."/>
            <person name="Wiebenga A."/>
            <person name="De vries R.P."/>
            <person name="Grigoriev I.V."/>
            <person name="Mortensen U.H."/>
            <person name="Andersen M.R."/>
            <person name="Baker S.E."/>
        </authorList>
    </citation>
    <scope>NUCLEOTIDE SEQUENCE [LARGE SCALE GENOMIC DNA]</scope>
    <source>
        <strain evidence="2 3">CBS 121057</strain>
    </source>
</reference>
<accession>A0A319FAF8</accession>